<dbReference type="Proteomes" id="UP000887013">
    <property type="component" value="Unassembled WGS sequence"/>
</dbReference>
<comment type="caution">
    <text evidence="1">The sequence shown here is derived from an EMBL/GenBank/DDBJ whole genome shotgun (WGS) entry which is preliminary data.</text>
</comment>
<accession>A0A8X6Q7M4</accession>
<dbReference type="EMBL" id="BMAW01077110">
    <property type="protein sequence ID" value="GFU04674.1"/>
    <property type="molecule type" value="Genomic_DNA"/>
</dbReference>
<sequence>MFTSDEIKERNKLLNRSVLGQPSSSHSFICSRKTDSFSLIHPLLLQDLKKTFLTWSRPCYWVARSNRRAGMSLHKSMTYACSCSVPSMVGRGGVKNRVSRQLYLSSI</sequence>
<gene>
    <name evidence="1" type="ORF">NPIL_650541</name>
</gene>
<proteinExistence type="predicted"/>
<dbReference type="AlphaFoldDB" id="A0A8X6Q7M4"/>
<protein>
    <submittedName>
        <fullName evidence="1">Uncharacterized protein</fullName>
    </submittedName>
</protein>
<evidence type="ECO:0000313" key="1">
    <source>
        <dbReference type="EMBL" id="GFU04674.1"/>
    </source>
</evidence>
<organism evidence="1 2">
    <name type="scientific">Nephila pilipes</name>
    <name type="common">Giant wood spider</name>
    <name type="synonym">Nephila maculata</name>
    <dbReference type="NCBI Taxonomy" id="299642"/>
    <lineage>
        <taxon>Eukaryota</taxon>
        <taxon>Metazoa</taxon>
        <taxon>Ecdysozoa</taxon>
        <taxon>Arthropoda</taxon>
        <taxon>Chelicerata</taxon>
        <taxon>Arachnida</taxon>
        <taxon>Araneae</taxon>
        <taxon>Araneomorphae</taxon>
        <taxon>Entelegynae</taxon>
        <taxon>Araneoidea</taxon>
        <taxon>Nephilidae</taxon>
        <taxon>Nephila</taxon>
    </lineage>
</organism>
<keyword evidence="2" id="KW-1185">Reference proteome</keyword>
<evidence type="ECO:0000313" key="2">
    <source>
        <dbReference type="Proteomes" id="UP000887013"/>
    </source>
</evidence>
<name>A0A8X6Q7M4_NEPPI</name>
<reference evidence="1" key="1">
    <citation type="submission" date="2020-08" db="EMBL/GenBank/DDBJ databases">
        <title>Multicomponent nature underlies the extraordinary mechanical properties of spider dragline silk.</title>
        <authorList>
            <person name="Kono N."/>
            <person name="Nakamura H."/>
            <person name="Mori M."/>
            <person name="Yoshida Y."/>
            <person name="Ohtoshi R."/>
            <person name="Malay A.D."/>
            <person name="Moran D.A.P."/>
            <person name="Tomita M."/>
            <person name="Numata K."/>
            <person name="Arakawa K."/>
        </authorList>
    </citation>
    <scope>NUCLEOTIDE SEQUENCE</scope>
</reference>